<dbReference type="InterPro" id="IPR013022">
    <property type="entry name" value="Xyl_isomerase-like_TIM-brl"/>
</dbReference>
<dbReference type="EMBL" id="JBHSJG010000034">
    <property type="protein sequence ID" value="MFC4987876.1"/>
    <property type="molecule type" value="Genomic_DNA"/>
</dbReference>
<reference evidence="2 3" key="1">
    <citation type="journal article" date="2019" name="Int. J. Syst. Evol. Microbiol.">
        <title>The Global Catalogue of Microorganisms (GCM) 10K type strain sequencing project: providing services to taxonomists for standard genome sequencing and annotation.</title>
        <authorList>
            <consortium name="The Broad Institute Genomics Platform"/>
            <consortium name="The Broad Institute Genome Sequencing Center for Infectious Disease"/>
            <person name="Wu L."/>
            <person name="Ma J."/>
        </authorList>
    </citation>
    <scope>NUCLEOTIDE SEQUENCE [LARGE SCALE GENOMIC DNA]</scope>
    <source>
        <strain evidence="2 3">CGMCC 1.15824</strain>
    </source>
</reference>
<dbReference type="PANTHER" id="PTHR12110:SF53">
    <property type="entry name" value="BLR5974 PROTEIN"/>
    <property type="match status" value="1"/>
</dbReference>
<dbReference type="InterPro" id="IPR036237">
    <property type="entry name" value="Xyl_isomerase-like_sf"/>
</dbReference>
<keyword evidence="3" id="KW-1185">Reference proteome</keyword>
<dbReference type="InterPro" id="IPR050312">
    <property type="entry name" value="IolE/XylAMocC-like"/>
</dbReference>
<protein>
    <submittedName>
        <fullName evidence="2">Sugar phosphate isomerase/epimerase family protein</fullName>
    </submittedName>
</protein>
<name>A0ABD5QDJ5_9EURY</name>
<sequence>MYTLSGFADEIADDLETQLDVLNEVGIDHLDLRSVDGTNVLDFDDDEAELIRRSLEKRGFSVAAIGSPIGKIGIEDDFEPHKDRFERALELSEFFGADYIRLFSYWMPEDNDPTEYRDEVMYRMRWKADRAEAAGVTILHENEKDIYGDTPERCRDLVETVDSSAFGLIFDPANFLEIGVRPYPEAFVQLVEHVEALHIKDAVYGERGNIRPAGEGDGEIPATVEALAKRGFVGYTSLEPHLAEAFETGGYSGPKAFKLAANAFVDILEEQNLAYQ</sequence>
<dbReference type="GO" id="GO:0016853">
    <property type="term" value="F:isomerase activity"/>
    <property type="evidence" value="ECO:0007669"/>
    <property type="project" value="UniProtKB-KW"/>
</dbReference>
<dbReference type="RefSeq" id="WP_224829908.1">
    <property type="nucleotide sequence ID" value="NZ_JAIVEF010000031.1"/>
</dbReference>
<organism evidence="2 3">
    <name type="scientific">Saliphagus infecundisoli</name>
    <dbReference type="NCBI Taxonomy" id="1849069"/>
    <lineage>
        <taxon>Archaea</taxon>
        <taxon>Methanobacteriati</taxon>
        <taxon>Methanobacteriota</taxon>
        <taxon>Stenosarchaea group</taxon>
        <taxon>Halobacteria</taxon>
        <taxon>Halobacteriales</taxon>
        <taxon>Natrialbaceae</taxon>
        <taxon>Saliphagus</taxon>
    </lineage>
</organism>
<proteinExistence type="predicted"/>
<accession>A0ABD5QDJ5</accession>
<dbReference type="AlphaFoldDB" id="A0ABD5QDJ5"/>
<evidence type="ECO:0000259" key="1">
    <source>
        <dbReference type="Pfam" id="PF01261"/>
    </source>
</evidence>
<keyword evidence="2" id="KW-0413">Isomerase</keyword>
<gene>
    <name evidence="2" type="ORF">ACFPFO_08945</name>
</gene>
<dbReference type="PANTHER" id="PTHR12110">
    <property type="entry name" value="HYDROXYPYRUVATE ISOMERASE"/>
    <property type="match status" value="1"/>
</dbReference>
<dbReference type="Proteomes" id="UP001595925">
    <property type="component" value="Unassembled WGS sequence"/>
</dbReference>
<comment type="caution">
    <text evidence="2">The sequence shown here is derived from an EMBL/GenBank/DDBJ whole genome shotgun (WGS) entry which is preliminary data.</text>
</comment>
<evidence type="ECO:0000313" key="2">
    <source>
        <dbReference type="EMBL" id="MFC4987876.1"/>
    </source>
</evidence>
<dbReference type="Gene3D" id="3.20.20.150">
    <property type="entry name" value="Divalent-metal-dependent TIM barrel enzymes"/>
    <property type="match status" value="1"/>
</dbReference>
<feature type="domain" description="Xylose isomerase-like TIM barrel" evidence="1">
    <location>
        <begin position="20"/>
        <end position="241"/>
    </location>
</feature>
<dbReference type="Pfam" id="PF01261">
    <property type="entry name" value="AP_endonuc_2"/>
    <property type="match status" value="1"/>
</dbReference>
<evidence type="ECO:0000313" key="3">
    <source>
        <dbReference type="Proteomes" id="UP001595925"/>
    </source>
</evidence>
<dbReference type="SUPFAM" id="SSF51658">
    <property type="entry name" value="Xylose isomerase-like"/>
    <property type="match status" value="1"/>
</dbReference>